<dbReference type="EMBL" id="QFBC01000014">
    <property type="protein sequence ID" value="PWE53670.1"/>
    <property type="molecule type" value="Genomic_DNA"/>
</dbReference>
<dbReference type="GO" id="GO:0046813">
    <property type="term" value="P:receptor-mediated virion attachment to host cell"/>
    <property type="evidence" value="ECO:0007669"/>
    <property type="project" value="TreeGrafter"/>
</dbReference>
<evidence type="ECO:0000256" key="2">
    <source>
        <dbReference type="ARBA" id="ARBA00022803"/>
    </source>
</evidence>
<dbReference type="OrthoDB" id="9813074at2"/>
<proteinExistence type="predicted"/>
<keyword evidence="1" id="KW-0677">Repeat</keyword>
<dbReference type="InterPro" id="IPR050498">
    <property type="entry name" value="Ycf3"/>
</dbReference>
<reference evidence="3 4" key="1">
    <citation type="submission" date="2018-05" db="EMBL/GenBank/DDBJ databases">
        <title>The draft genome of strain NS-104.</title>
        <authorList>
            <person name="Hang P."/>
            <person name="Jiang J."/>
        </authorList>
    </citation>
    <scope>NUCLEOTIDE SEQUENCE [LARGE SCALE GENOMIC DNA]</scope>
    <source>
        <strain evidence="3 4">NS-104</strain>
    </source>
</reference>
<dbReference type="RefSeq" id="WP_109460838.1">
    <property type="nucleotide sequence ID" value="NZ_QFBC01000014.1"/>
</dbReference>
<dbReference type="InterPro" id="IPR027417">
    <property type="entry name" value="P-loop_NTPase"/>
</dbReference>
<dbReference type="Pfam" id="PF13181">
    <property type="entry name" value="TPR_8"/>
    <property type="match status" value="1"/>
</dbReference>
<accession>A0A2U2DK76</accession>
<protein>
    <submittedName>
        <fullName evidence="3">Uncharacterized protein</fullName>
    </submittedName>
</protein>
<dbReference type="GO" id="GO:0009279">
    <property type="term" value="C:cell outer membrane"/>
    <property type="evidence" value="ECO:0007669"/>
    <property type="project" value="TreeGrafter"/>
</dbReference>
<dbReference type="AlphaFoldDB" id="A0A2U2DK76"/>
<dbReference type="SUPFAM" id="SSF48452">
    <property type="entry name" value="TPR-like"/>
    <property type="match status" value="2"/>
</dbReference>
<evidence type="ECO:0000313" key="3">
    <source>
        <dbReference type="EMBL" id="PWE53670.1"/>
    </source>
</evidence>
<dbReference type="SUPFAM" id="SSF52540">
    <property type="entry name" value="P-loop containing nucleoside triphosphate hydrolases"/>
    <property type="match status" value="1"/>
</dbReference>
<dbReference type="InterPro" id="IPR011990">
    <property type="entry name" value="TPR-like_helical_dom_sf"/>
</dbReference>
<dbReference type="Gene3D" id="1.25.40.10">
    <property type="entry name" value="Tetratricopeptide repeat domain"/>
    <property type="match status" value="2"/>
</dbReference>
<evidence type="ECO:0000313" key="4">
    <source>
        <dbReference type="Proteomes" id="UP000245252"/>
    </source>
</evidence>
<keyword evidence="2" id="KW-0802">TPR repeat</keyword>
<dbReference type="SMART" id="SM00028">
    <property type="entry name" value="TPR"/>
    <property type="match status" value="5"/>
</dbReference>
<gene>
    <name evidence="3" type="ORF">DEM27_24305</name>
</gene>
<sequence>MPVADESEPENTDLPAKAGSSIAVHGTVSRLTIIERVFGDVYTQSEHVGGPSLVAPLEGSVKDRLSAYGYDVVFCGRDTELAELQAFALAIEDQPSFKWWLWTGPGGQGKTRLADMFCSVLMEKGWRCGFLPRDDDYDGWNKWIVDRPTLIVIDHLATRAESISKIIGKLSRAKDRILAPLRVLVLERPFEFDDAWVGQFLPSAFPHEASEILTSAYHPSGLPRRRLEDCTRKLEPLPDAVLKQIVSHAAMDGSKLSNETVDAAVDWLKQADVDQRPLFLILAIRAVVASPVQSLRQWDSADLFDSILQRDFLLSQELLGLTKLPLLSPPRILFEQHLNLLSVATIGGYANDDILARYAEFGVDLPPLIQDDWLRTIAGSATRDADGGFVGLKPDLLGEGFILERCAGNLRVDRPRHDSVSQGVTLLSAALAADARETIEFARRCIADFPNHDGLKSFTLLNIPEGDKANIGHVMDYAVHFSQIAVLFDNAGLKELGESCLGQLIVVCDRLRGATDEQLPGFVAQYIATAYYNRALSRLRRQKNSAAIEDLTQCLSYVETSREGRRGARARDEVDRLWITSMRLKAVAELQLKTIDDAFASIQAILDSGFAITEEKAEAYLVRADILLEGDDIDGAVGDLEAILALGEEAKEQADYARARLSQVLYYRSTERGKNDIYLELDDLDRALKLVQSSDNLAAKMHINRAGALVKLGEFERALADYNEVIDQDEWSDDQHFKAYIMRAQIFSLHDQPKDALEDLDQASNLSSLSPRQKLELLFLRANVYRRSGQHEEAIAACEFALTVTDEDFAPMFSDMLTEMRKPL</sequence>
<name>A0A2U2DK76_9HYPH</name>
<keyword evidence="4" id="KW-1185">Reference proteome</keyword>
<dbReference type="PANTHER" id="PTHR44858:SF1">
    <property type="entry name" value="UDP-N-ACETYLGLUCOSAMINE--PEPTIDE N-ACETYLGLUCOSAMINYLTRANSFERASE SPINDLY-RELATED"/>
    <property type="match status" value="1"/>
</dbReference>
<comment type="caution">
    <text evidence="3">The sequence shown here is derived from an EMBL/GenBank/DDBJ whole genome shotgun (WGS) entry which is preliminary data.</text>
</comment>
<evidence type="ECO:0000256" key="1">
    <source>
        <dbReference type="ARBA" id="ARBA00022737"/>
    </source>
</evidence>
<dbReference type="PANTHER" id="PTHR44858">
    <property type="entry name" value="TETRATRICOPEPTIDE REPEAT PROTEIN 6"/>
    <property type="match status" value="1"/>
</dbReference>
<organism evidence="3 4">
    <name type="scientific">Metarhizobium album</name>
    <dbReference type="NCBI Taxonomy" id="2182425"/>
    <lineage>
        <taxon>Bacteria</taxon>
        <taxon>Pseudomonadati</taxon>
        <taxon>Pseudomonadota</taxon>
        <taxon>Alphaproteobacteria</taxon>
        <taxon>Hyphomicrobiales</taxon>
        <taxon>Rhizobiaceae</taxon>
        <taxon>Metarhizobium</taxon>
    </lineage>
</organism>
<dbReference type="InterPro" id="IPR019734">
    <property type="entry name" value="TPR_rpt"/>
</dbReference>
<dbReference type="Proteomes" id="UP000245252">
    <property type="component" value="Unassembled WGS sequence"/>
</dbReference>